<organism evidence="1 2">
    <name type="scientific">Trichonephila clavata</name>
    <name type="common">Joro spider</name>
    <name type="synonym">Nephila clavata</name>
    <dbReference type="NCBI Taxonomy" id="2740835"/>
    <lineage>
        <taxon>Eukaryota</taxon>
        <taxon>Metazoa</taxon>
        <taxon>Ecdysozoa</taxon>
        <taxon>Arthropoda</taxon>
        <taxon>Chelicerata</taxon>
        <taxon>Arachnida</taxon>
        <taxon>Araneae</taxon>
        <taxon>Araneomorphae</taxon>
        <taxon>Entelegynae</taxon>
        <taxon>Araneoidea</taxon>
        <taxon>Nephilidae</taxon>
        <taxon>Trichonephila</taxon>
    </lineage>
</organism>
<sequence length="139" mass="15942">METIWDILLENSFIQDTKQICPILEFFECQLSYQNETNATVWRPFLLTVSGNPVLHISSIRNALDSGNRHRVPKQKESLPHVTRSGVQPARESTEGLFLGGFACHRMFIFVYHLLSANAFTERRQMYVKSVDLITDVAL</sequence>
<accession>A0A8X6F155</accession>
<keyword evidence="2" id="KW-1185">Reference proteome</keyword>
<evidence type="ECO:0000313" key="1">
    <source>
        <dbReference type="EMBL" id="GFQ68200.1"/>
    </source>
</evidence>
<dbReference type="Proteomes" id="UP000887116">
    <property type="component" value="Unassembled WGS sequence"/>
</dbReference>
<proteinExistence type="predicted"/>
<evidence type="ECO:0000313" key="2">
    <source>
        <dbReference type="Proteomes" id="UP000887116"/>
    </source>
</evidence>
<gene>
    <name evidence="1" type="ORF">TNCT_481471</name>
</gene>
<dbReference type="EMBL" id="BMAO01010589">
    <property type="protein sequence ID" value="GFQ68200.1"/>
    <property type="molecule type" value="Genomic_DNA"/>
</dbReference>
<name>A0A8X6F155_TRICU</name>
<comment type="caution">
    <text evidence="1">The sequence shown here is derived from an EMBL/GenBank/DDBJ whole genome shotgun (WGS) entry which is preliminary data.</text>
</comment>
<protein>
    <submittedName>
        <fullName evidence="1">Uncharacterized protein</fullName>
    </submittedName>
</protein>
<dbReference type="AlphaFoldDB" id="A0A8X6F155"/>
<reference evidence="1" key="1">
    <citation type="submission" date="2020-07" db="EMBL/GenBank/DDBJ databases">
        <title>Multicomponent nature underlies the extraordinary mechanical properties of spider dragline silk.</title>
        <authorList>
            <person name="Kono N."/>
            <person name="Nakamura H."/>
            <person name="Mori M."/>
            <person name="Yoshida Y."/>
            <person name="Ohtoshi R."/>
            <person name="Malay A.D."/>
            <person name="Moran D.A.P."/>
            <person name="Tomita M."/>
            <person name="Numata K."/>
            <person name="Arakawa K."/>
        </authorList>
    </citation>
    <scope>NUCLEOTIDE SEQUENCE</scope>
</reference>